<reference evidence="4 6" key="1">
    <citation type="submission" date="2020-02" db="EMBL/GenBank/DDBJ databases">
        <authorList>
            <person name="Ferguson B K."/>
        </authorList>
    </citation>
    <scope>NUCLEOTIDE SEQUENCE [LARGE SCALE GENOMIC DNA]</scope>
</reference>
<accession>A0A6H5GY84</accession>
<name>A0A6H5GY84_9HEMI</name>
<dbReference type="InterPro" id="IPR011992">
    <property type="entry name" value="EF-hand-dom_pair"/>
</dbReference>
<dbReference type="GO" id="GO:0005509">
    <property type="term" value="F:calcium ion binding"/>
    <property type="evidence" value="ECO:0007669"/>
    <property type="project" value="InterPro"/>
</dbReference>
<dbReference type="Gene3D" id="1.10.238.10">
    <property type="entry name" value="EF-hand"/>
    <property type="match status" value="1"/>
</dbReference>
<sequence>MSPASNNHHSHHVFLSTEPTENESSHYGLVVPHEDEQRIENLFKSLDCDGNGRIDIHDLSEALRNFGVAPEYAQ</sequence>
<keyword evidence="1" id="KW-0106">Calcium</keyword>
<dbReference type="InterPro" id="IPR002048">
    <property type="entry name" value="EF_hand_dom"/>
</dbReference>
<keyword evidence="6" id="KW-1185">Reference proteome</keyword>
<feature type="domain" description="EF-hand" evidence="3">
    <location>
        <begin position="34"/>
        <end position="69"/>
    </location>
</feature>
<dbReference type="Pfam" id="PF13405">
    <property type="entry name" value="EF-hand_6"/>
    <property type="match status" value="1"/>
</dbReference>
<feature type="non-terminal residue" evidence="4">
    <location>
        <position position="74"/>
    </location>
</feature>
<dbReference type="InterPro" id="IPR018247">
    <property type="entry name" value="EF_Hand_1_Ca_BS"/>
</dbReference>
<evidence type="ECO:0000256" key="2">
    <source>
        <dbReference type="SAM" id="MobiDB-lite"/>
    </source>
</evidence>
<dbReference type="AlphaFoldDB" id="A0A6H5GY84"/>
<evidence type="ECO:0000256" key="1">
    <source>
        <dbReference type="ARBA" id="ARBA00022837"/>
    </source>
</evidence>
<dbReference type="SUPFAM" id="SSF47473">
    <property type="entry name" value="EF-hand"/>
    <property type="match status" value="1"/>
</dbReference>
<dbReference type="OrthoDB" id="270584at2759"/>
<dbReference type="EMBL" id="CADCXU010017422">
    <property type="protein sequence ID" value="CAB0006179.1"/>
    <property type="molecule type" value="Genomic_DNA"/>
</dbReference>
<feature type="region of interest" description="Disordered" evidence="2">
    <location>
        <begin position="1"/>
        <end position="26"/>
    </location>
</feature>
<evidence type="ECO:0000259" key="3">
    <source>
        <dbReference type="PROSITE" id="PS50222"/>
    </source>
</evidence>
<dbReference type="PROSITE" id="PS50222">
    <property type="entry name" value="EF_HAND_2"/>
    <property type="match status" value="1"/>
</dbReference>
<dbReference type="EMBL" id="CADCXU010017423">
    <property type="protein sequence ID" value="CAB0006184.1"/>
    <property type="molecule type" value="Genomic_DNA"/>
</dbReference>
<gene>
    <name evidence="4" type="ORF">NTEN_LOCUS11656</name>
    <name evidence="5" type="ORF">NTEN_LOCUS11661</name>
</gene>
<proteinExistence type="predicted"/>
<evidence type="ECO:0000313" key="6">
    <source>
        <dbReference type="Proteomes" id="UP000479000"/>
    </source>
</evidence>
<protein>
    <recommendedName>
        <fullName evidence="3">EF-hand domain-containing protein</fullName>
    </recommendedName>
</protein>
<dbReference type="Proteomes" id="UP000479000">
    <property type="component" value="Unassembled WGS sequence"/>
</dbReference>
<dbReference type="PROSITE" id="PS00018">
    <property type="entry name" value="EF_HAND_1"/>
    <property type="match status" value="1"/>
</dbReference>
<evidence type="ECO:0000313" key="5">
    <source>
        <dbReference type="EMBL" id="CAB0006184.1"/>
    </source>
</evidence>
<organism evidence="4 6">
    <name type="scientific">Nesidiocoris tenuis</name>
    <dbReference type="NCBI Taxonomy" id="355587"/>
    <lineage>
        <taxon>Eukaryota</taxon>
        <taxon>Metazoa</taxon>
        <taxon>Ecdysozoa</taxon>
        <taxon>Arthropoda</taxon>
        <taxon>Hexapoda</taxon>
        <taxon>Insecta</taxon>
        <taxon>Pterygota</taxon>
        <taxon>Neoptera</taxon>
        <taxon>Paraneoptera</taxon>
        <taxon>Hemiptera</taxon>
        <taxon>Heteroptera</taxon>
        <taxon>Panheteroptera</taxon>
        <taxon>Cimicomorpha</taxon>
        <taxon>Miridae</taxon>
        <taxon>Dicyphina</taxon>
        <taxon>Nesidiocoris</taxon>
    </lineage>
</organism>
<evidence type="ECO:0000313" key="4">
    <source>
        <dbReference type="EMBL" id="CAB0006179.1"/>
    </source>
</evidence>